<dbReference type="InterPro" id="IPR047928">
    <property type="entry name" value="Perm_prefix_1"/>
</dbReference>
<name>E8V0A8_TERSS</name>
<feature type="transmembrane region" description="Helical" evidence="7">
    <location>
        <begin position="819"/>
        <end position="840"/>
    </location>
</feature>
<dbReference type="PANTHER" id="PTHR30572:SF4">
    <property type="entry name" value="ABC TRANSPORTER PERMEASE YTRF"/>
    <property type="match status" value="1"/>
</dbReference>
<keyword evidence="4 7" id="KW-1133">Transmembrane helix</keyword>
<feature type="domain" description="MacB-like periplasmic core" evidence="9">
    <location>
        <begin position="97"/>
        <end position="314"/>
    </location>
</feature>
<dbReference type="STRING" id="401053.AciPR4_2547"/>
<dbReference type="GO" id="GO:0022857">
    <property type="term" value="F:transmembrane transporter activity"/>
    <property type="evidence" value="ECO:0007669"/>
    <property type="project" value="TreeGrafter"/>
</dbReference>
<feature type="domain" description="MacB-like periplasmic core" evidence="9">
    <location>
        <begin position="573"/>
        <end position="734"/>
    </location>
</feature>
<evidence type="ECO:0000256" key="7">
    <source>
        <dbReference type="SAM" id="Phobius"/>
    </source>
</evidence>
<dbReference type="Pfam" id="PF02687">
    <property type="entry name" value="FtsX"/>
    <property type="match status" value="2"/>
</dbReference>
<dbReference type="AlphaFoldDB" id="E8V0A8"/>
<dbReference type="KEGG" id="tsa:AciPR4_2547"/>
<dbReference type="NCBIfam" id="NF038403">
    <property type="entry name" value="perm_prefix_1"/>
    <property type="match status" value="1"/>
</dbReference>
<evidence type="ECO:0000256" key="5">
    <source>
        <dbReference type="ARBA" id="ARBA00023136"/>
    </source>
</evidence>
<feature type="transmembrane region" description="Helical" evidence="7">
    <location>
        <begin position="501"/>
        <end position="521"/>
    </location>
</feature>
<gene>
    <name evidence="10" type="ordered locus">AciPR4_2547</name>
</gene>
<dbReference type="InterPro" id="IPR003838">
    <property type="entry name" value="ABC3_permease_C"/>
</dbReference>
<comment type="subcellular location">
    <subcellularLocation>
        <location evidence="1">Cell membrane</location>
        <topology evidence="1">Multi-pass membrane protein</topology>
    </subcellularLocation>
</comment>
<evidence type="ECO:0000259" key="8">
    <source>
        <dbReference type="Pfam" id="PF02687"/>
    </source>
</evidence>
<dbReference type="NCBIfam" id="TIGR03434">
    <property type="entry name" value="ADOP"/>
    <property type="match status" value="1"/>
</dbReference>
<evidence type="ECO:0000256" key="4">
    <source>
        <dbReference type="ARBA" id="ARBA00022989"/>
    </source>
</evidence>
<organism evidence="10 11">
    <name type="scientific">Terriglobus saanensis (strain ATCC BAA-1853 / DSM 23119 / SP1PR4)</name>
    <dbReference type="NCBI Taxonomy" id="401053"/>
    <lineage>
        <taxon>Bacteria</taxon>
        <taxon>Pseudomonadati</taxon>
        <taxon>Acidobacteriota</taxon>
        <taxon>Terriglobia</taxon>
        <taxon>Terriglobales</taxon>
        <taxon>Acidobacteriaceae</taxon>
        <taxon>Terriglobus</taxon>
    </lineage>
</organism>
<dbReference type="InterPro" id="IPR017800">
    <property type="entry name" value="ADOP"/>
</dbReference>
<feature type="transmembrane region" description="Helical" evidence="7">
    <location>
        <begin position="355"/>
        <end position="377"/>
    </location>
</feature>
<dbReference type="Proteomes" id="UP000006844">
    <property type="component" value="Chromosome"/>
</dbReference>
<comment type="similarity">
    <text evidence="6">Belongs to the ABC-4 integral membrane protein family.</text>
</comment>
<dbReference type="eggNOG" id="COG0577">
    <property type="taxonomic scope" value="Bacteria"/>
</dbReference>
<keyword evidence="5 7" id="KW-0472">Membrane</keyword>
<dbReference type="OrthoDB" id="127482at2"/>
<reference evidence="10 11" key="1">
    <citation type="journal article" date="2012" name="Stand. Genomic Sci.">
        <title>Complete genome sequence of Terriglobus saanensis type strain SP1PR4(T), an Acidobacteria from tundra soil.</title>
        <authorList>
            <person name="Rawat S.R."/>
            <person name="Mannisto M.K."/>
            <person name="Starovoytov V."/>
            <person name="Goodwin L."/>
            <person name="Nolan M."/>
            <person name="Hauser L."/>
            <person name="Land M."/>
            <person name="Davenport K.W."/>
            <person name="Woyke T."/>
            <person name="Haggblom M.M."/>
        </authorList>
    </citation>
    <scope>NUCLEOTIDE SEQUENCE</scope>
    <source>
        <strain evidence="11">ATCC BAA-1853 / DSM 23119 / SP1PR4</strain>
    </source>
</reference>
<evidence type="ECO:0000256" key="3">
    <source>
        <dbReference type="ARBA" id="ARBA00022692"/>
    </source>
</evidence>
<proteinExistence type="inferred from homology"/>
<keyword evidence="3 7" id="KW-0812">Transmembrane</keyword>
<feature type="domain" description="ABC3 transporter permease C-terminal" evidence="8">
    <location>
        <begin position="767"/>
        <end position="880"/>
    </location>
</feature>
<dbReference type="GO" id="GO:0005886">
    <property type="term" value="C:plasma membrane"/>
    <property type="evidence" value="ECO:0007669"/>
    <property type="project" value="UniProtKB-SubCell"/>
</dbReference>
<evidence type="ECO:0000259" key="9">
    <source>
        <dbReference type="Pfam" id="PF12704"/>
    </source>
</evidence>
<feature type="transmembrane region" description="Helical" evidence="7">
    <location>
        <begin position="95"/>
        <end position="118"/>
    </location>
</feature>
<feature type="transmembrane region" description="Helical" evidence="7">
    <location>
        <begin position="450"/>
        <end position="471"/>
    </location>
</feature>
<evidence type="ECO:0000256" key="6">
    <source>
        <dbReference type="ARBA" id="ARBA00038076"/>
    </source>
</evidence>
<feature type="transmembrane region" description="Helical" evidence="7">
    <location>
        <begin position="409"/>
        <end position="430"/>
    </location>
</feature>
<sequence>MDTLRYALHRLASFFRKKPLDQDLDAEMASHLEFAVEENIQRGLTHQEARRQALIRFGGVEQAKQHHRETRGMPSLDILLQDLRFAFRTLKKDRVFTIVAILLLALGIGANVTVFSVVDTLLLRPLPFTAPDRLVWMEQADAKGLSGATYSVDAFEEFRQQNHSFEDVTAYMPFYGTNDYKLTGHGLPQPVSGVGVAGNFFQLLGVKPAFGRFFTEKESIPGSAPLVVLSNAYWHSQFAADPNIVGQAITLNDKPVTIAGVMPESFDFGAVFDPGMKMDILLPQVMDNIRGDGNVLSFIGRLKPGATLSAAQAEWNLIGPRLHHNAHNPEWSIGYTATLSGLKDHVSGKLRRSLIVLWSAVGMVLLIVCVNLANLLLAREATRKKEFALRSALGAGRGRLVRQMVTESLVLAFSGSIFGLALAYGTTTWLAHQGSIALPLLSSVRVDTVALAWAFFLTIMAAIFFGLVPALRSTRSNLQEALKESGRGAGEGRKQERMRSVLVISEVALACVLLVCAGLLLRSFLHVLDVDLGFQPSRAGSLRAEYKLGNIQGLTTAMAYQRQGAAIQAIVEQVKNLPGVEAAGISDMLPLDRNRTWGFSPKGSEYRKGEHHPGTFVYIATPGYLQAMGIHLREGRDLSWSDRAETQQVVVINSAAAKKYWPGESAIGKTVTVGGERTVIGVVDDVRETGVETAAAFESYMPVTQAGAVGAELVVRSKLPPEVLAPSIMKALRQINPDQPEVAFRPIQALVDRSTSPRRFFMILVAAFAGLGLVLASLGIYGVISYSVTQRTQEIGIRMALGASLQKVRGDVMASTLKLVGFGVVVGSIAALLAANGISSLLYGTEPGDPRIYFGVLVLLLSVAALAGYLPARRASRIDPMVALRNE</sequence>
<keyword evidence="11" id="KW-1185">Reference proteome</keyword>
<dbReference type="Pfam" id="PF12704">
    <property type="entry name" value="MacB_PCD"/>
    <property type="match status" value="2"/>
</dbReference>
<feature type="transmembrane region" description="Helical" evidence="7">
    <location>
        <begin position="852"/>
        <end position="872"/>
    </location>
</feature>
<dbReference type="InterPro" id="IPR025857">
    <property type="entry name" value="MacB_PCD"/>
</dbReference>
<dbReference type="RefSeq" id="WP_013569059.1">
    <property type="nucleotide sequence ID" value="NC_014963.1"/>
</dbReference>
<evidence type="ECO:0000256" key="2">
    <source>
        <dbReference type="ARBA" id="ARBA00022475"/>
    </source>
</evidence>
<evidence type="ECO:0000313" key="10">
    <source>
        <dbReference type="EMBL" id="ADV83326.1"/>
    </source>
</evidence>
<feature type="transmembrane region" description="Helical" evidence="7">
    <location>
        <begin position="760"/>
        <end position="784"/>
    </location>
</feature>
<dbReference type="EMBL" id="CP002467">
    <property type="protein sequence ID" value="ADV83326.1"/>
    <property type="molecule type" value="Genomic_DNA"/>
</dbReference>
<accession>E8V0A8</accession>
<feature type="domain" description="ABC3 transporter permease C-terminal" evidence="8">
    <location>
        <begin position="359"/>
        <end position="477"/>
    </location>
</feature>
<evidence type="ECO:0000313" key="11">
    <source>
        <dbReference type="Proteomes" id="UP000006844"/>
    </source>
</evidence>
<dbReference type="PANTHER" id="PTHR30572">
    <property type="entry name" value="MEMBRANE COMPONENT OF TRANSPORTER-RELATED"/>
    <property type="match status" value="1"/>
</dbReference>
<dbReference type="HOGENOM" id="CLU_009433_1_0_0"/>
<evidence type="ECO:0000256" key="1">
    <source>
        <dbReference type="ARBA" id="ARBA00004651"/>
    </source>
</evidence>
<protein>
    <submittedName>
        <fullName evidence="10">Permease</fullName>
    </submittedName>
</protein>
<keyword evidence="2" id="KW-1003">Cell membrane</keyword>
<dbReference type="InterPro" id="IPR050250">
    <property type="entry name" value="Macrolide_Exporter_MacB"/>
</dbReference>